<evidence type="ECO:0000313" key="3">
    <source>
        <dbReference type="Proteomes" id="UP001549167"/>
    </source>
</evidence>
<name>A0ABV2KVM9_9BACI</name>
<organism evidence="2 3">
    <name type="scientific">Alkalibacillus flavidus</name>
    <dbReference type="NCBI Taxonomy" id="546021"/>
    <lineage>
        <taxon>Bacteria</taxon>
        <taxon>Bacillati</taxon>
        <taxon>Bacillota</taxon>
        <taxon>Bacilli</taxon>
        <taxon>Bacillales</taxon>
        <taxon>Bacillaceae</taxon>
        <taxon>Alkalibacillus</taxon>
    </lineage>
</organism>
<dbReference type="RefSeq" id="WP_354219987.1">
    <property type="nucleotide sequence ID" value="NZ_JBEPMX010000006.1"/>
</dbReference>
<sequence>MSETGRKLLIAEIIFSFGTMFLIVLNFVLNNSAYMTTALITGSVMLGLMSARRFVDGKKGLAAFIGVLALFVFFSAILEFV</sequence>
<evidence type="ECO:0000256" key="1">
    <source>
        <dbReference type="SAM" id="Phobius"/>
    </source>
</evidence>
<protein>
    <submittedName>
        <fullName evidence="2">Cbb3-type cytochrome oxidase subunit 3</fullName>
    </submittedName>
</protein>
<dbReference type="Proteomes" id="UP001549167">
    <property type="component" value="Unassembled WGS sequence"/>
</dbReference>
<keyword evidence="1" id="KW-0812">Transmembrane</keyword>
<feature type="transmembrane region" description="Helical" evidence="1">
    <location>
        <begin position="61"/>
        <end position="78"/>
    </location>
</feature>
<reference evidence="2 3" key="1">
    <citation type="submission" date="2024-06" db="EMBL/GenBank/DDBJ databases">
        <title>Genomic Encyclopedia of Type Strains, Phase IV (KMG-IV): sequencing the most valuable type-strain genomes for metagenomic binning, comparative biology and taxonomic classification.</title>
        <authorList>
            <person name="Goeker M."/>
        </authorList>
    </citation>
    <scope>NUCLEOTIDE SEQUENCE [LARGE SCALE GENOMIC DNA]</scope>
    <source>
        <strain evidence="2 3">DSM 23520</strain>
    </source>
</reference>
<accession>A0ABV2KVM9</accession>
<evidence type="ECO:0000313" key="2">
    <source>
        <dbReference type="EMBL" id="MET3683409.1"/>
    </source>
</evidence>
<comment type="caution">
    <text evidence="2">The sequence shown here is derived from an EMBL/GenBank/DDBJ whole genome shotgun (WGS) entry which is preliminary data.</text>
</comment>
<keyword evidence="1" id="KW-0472">Membrane</keyword>
<keyword evidence="1" id="KW-1133">Transmembrane helix</keyword>
<gene>
    <name evidence="2" type="ORF">ABID56_001504</name>
</gene>
<feature type="transmembrane region" description="Helical" evidence="1">
    <location>
        <begin position="33"/>
        <end position="49"/>
    </location>
</feature>
<keyword evidence="3" id="KW-1185">Reference proteome</keyword>
<feature type="transmembrane region" description="Helical" evidence="1">
    <location>
        <begin position="7"/>
        <end position="27"/>
    </location>
</feature>
<dbReference type="EMBL" id="JBEPMX010000006">
    <property type="protein sequence ID" value="MET3683409.1"/>
    <property type="molecule type" value="Genomic_DNA"/>
</dbReference>
<proteinExistence type="predicted"/>